<keyword evidence="1" id="KW-1133">Transmembrane helix</keyword>
<feature type="transmembrane region" description="Helical" evidence="1">
    <location>
        <begin position="229"/>
        <end position="262"/>
    </location>
</feature>
<feature type="transmembrane region" description="Helical" evidence="1">
    <location>
        <begin position="29"/>
        <end position="48"/>
    </location>
</feature>
<feature type="transmembrane region" description="Helical" evidence="1">
    <location>
        <begin position="180"/>
        <end position="201"/>
    </location>
</feature>
<dbReference type="OrthoDB" id="1661999at2"/>
<protein>
    <recommendedName>
        <fullName evidence="4">Citrate transporter</fullName>
    </recommendedName>
</protein>
<evidence type="ECO:0000313" key="2">
    <source>
        <dbReference type="EMBL" id="TXL77192.1"/>
    </source>
</evidence>
<keyword evidence="3" id="KW-1185">Reference proteome</keyword>
<name>A0A5C8PQI2_9HYPH</name>
<feature type="transmembrane region" description="Helical" evidence="1">
    <location>
        <begin position="60"/>
        <end position="82"/>
    </location>
</feature>
<keyword evidence="1" id="KW-0812">Transmembrane</keyword>
<accession>A0A5C8PQI2</accession>
<sequence>MEMLTGIALLLAFLAVVVLIIRGQSPVIMLLVLAIAWAAISGIGVNDIQAKILQGGGVQFASAVIIIVFGAWFAQILIQTGIAESVIRSAVELAGDRPMVSAMTVTVVTALLFTSMYGVGAAIAIGVIALPIMMSQGIPPRLAAPAFTMGIGAGTMVNLVQFGTFQKLFPGIVYGGPHLTYWAVGACVYVLCAWLMTAIVLKRSGVRQMASVDAAGAAPVRRRTPYYTYIVPIFPVLMIIIAKWEIIPTFILSIVLALALTWKDRTVQGHVNLFNKTFYDAFPDIATIAALWTICGMIIVCGQMPQVSASLKPIFGPILPHTPLQAAIFFGVLGGIGSIYRGPLVVIGTGAAVLALVLANNELPVPLLYSLWLAPTVMQGSVDPTNSWTLWTIGYTKISHGDFLKTALPFGCLMVALNSAIAYLMLA</sequence>
<feature type="transmembrane region" description="Helical" evidence="1">
    <location>
        <begin position="282"/>
        <end position="302"/>
    </location>
</feature>
<evidence type="ECO:0000256" key="1">
    <source>
        <dbReference type="SAM" id="Phobius"/>
    </source>
</evidence>
<feature type="transmembrane region" description="Helical" evidence="1">
    <location>
        <begin position="142"/>
        <end position="160"/>
    </location>
</feature>
<feature type="transmembrane region" description="Helical" evidence="1">
    <location>
        <begin position="102"/>
        <end position="130"/>
    </location>
</feature>
<dbReference type="RefSeq" id="WP_147846893.1">
    <property type="nucleotide sequence ID" value="NZ_VDUZ01000009.1"/>
</dbReference>
<proteinExistence type="predicted"/>
<dbReference type="Proteomes" id="UP000321638">
    <property type="component" value="Unassembled WGS sequence"/>
</dbReference>
<evidence type="ECO:0000313" key="3">
    <source>
        <dbReference type="Proteomes" id="UP000321638"/>
    </source>
</evidence>
<organism evidence="2 3">
    <name type="scientific">Vineibacter terrae</name>
    <dbReference type="NCBI Taxonomy" id="2586908"/>
    <lineage>
        <taxon>Bacteria</taxon>
        <taxon>Pseudomonadati</taxon>
        <taxon>Pseudomonadota</taxon>
        <taxon>Alphaproteobacteria</taxon>
        <taxon>Hyphomicrobiales</taxon>
        <taxon>Vineibacter</taxon>
    </lineage>
</organism>
<dbReference type="AlphaFoldDB" id="A0A5C8PQI2"/>
<feature type="transmembrane region" description="Helical" evidence="1">
    <location>
        <begin position="407"/>
        <end position="426"/>
    </location>
</feature>
<dbReference type="EMBL" id="VDUZ01000009">
    <property type="protein sequence ID" value="TXL77192.1"/>
    <property type="molecule type" value="Genomic_DNA"/>
</dbReference>
<keyword evidence="1" id="KW-0472">Membrane</keyword>
<comment type="caution">
    <text evidence="2">The sequence shown here is derived from an EMBL/GenBank/DDBJ whole genome shotgun (WGS) entry which is preliminary data.</text>
</comment>
<reference evidence="2 3" key="1">
    <citation type="submission" date="2019-06" db="EMBL/GenBank/DDBJ databases">
        <title>New taxonomy in bacterial strain CC-CFT640, isolated from vineyard.</title>
        <authorList>
            <person name="Lin S.-Y."/>
            <person name="Tsai C.-F."/>
            <person name="Young C.-C."/>
        </authorList>
    </citation>
    <scope>NUCLEOTIDE SEQUENCE [LARGE SCALE GENOMIC DNA]</scope>
    <source>
        <strain evidence="2 3">CC-CFT640</strain>
    </source>
</reference>
<gene>
    <name evidence="2" type="ORF">FHP25_10540</name>
</gene>
<feature type="transmembrane region" description="Helical" evidence="1">
    <location>
        <begin position="314"/>
        <end position="333"/>
    </location>
</feature>
<evidence type="ECO:0008006" key="4">
    <source>
        <dbReference type="Google" id="ProtNLM"/>
    </source>
</evidence>